<keyword evidence="7" id="KW-1185">Reference proteome</keyword>
<dbReference type="InterPro" id="IPR036388">
    <property type="entry name" value="WH-like_DNA-bd_sf"/>
</dbReference>
<evidence type="ECO:0000313" key="6">
    <source>
        <dbReference type="EMBL" id="MCO1657182.1"/>
    </source>
</evidence>
<proteinExistence type="inferred from homology"/>
<dbReference type="PANTHER" id="PTHR30346">
    <property type="entry name" value="TRANSCRIPTIONAL DUAL REGULATOR HCAR-RELATED"/>
    <property type="match status" value="1"/>
</dbReference>
<evidence type="ECO:0000256" key="1">
    <source>
        <dbReference type="ARBA" id="ARBA00009437"/>
    </source>
</evidence>
<evidence type="ECO:0000313" key="7">
    <source>
        <dbReference type="Proteomes" id="UP001165283"/>
    </source>
</evidence>
<dbReference type="Pfam" id="PF03466">
    <property type="entry name" value="LysR_substrate"/>
    <property type="match status" value="1"/>
</dbReference>
<keyword evidence="2" id="KW-0805">Transcription regulation</keyword>
<dbReference type="PROSITE" id="PS50931">
    <property type="entry name" value="HTH_LYSR"/>
    <property type="match status" value="1"/>
</dbReference>
<dbReference type="Proteomes" id="UP001165283">
    <property type="component" value="Unassembled WGS sequence"/>
</dbReference>
<dbReference type="SUPFAM" id="SSF46785">
    <property type="entry name" value="Winged helix' DNA-binding domain"/>
    <property type="match status" value="1"/>
</dbReference>
<sequence length="313" mass="33302">MFSLRQLEYLVTVVDTGSFTRAAALLHVTQPALSHQVRALEQQAGGRLLERLPRTVRATPMGRALLPHARAALADAERARLAARQAVGLDCGELEVATVYSVALGVLPPALRAWHRAHPDVRIRLIEHRHVDELAEAMAGGRADVAIGSVPEGWEGPVRPLGEEEFVLVLPPEDPAAPAGATGGLLDLAELADRRWVHYAPGHGLAEVLDRACAVAGFAPRPAVRTEQTATAPVLAGAGLGPALTPANTVPAGIDGVLRWPDPPITRQLVAYTRGEPDPLTAAFLDTLAAECRPRPAHLVAPRAEPRHPPIRL</sequence>
<organism evidence="6 7">
    <name type="scientific">Pseudonocardia humida</name>
    <dbReference type="NCBI Taxonomy" id="2800819"/>
    <lineage>
        <taxon>Bacteria</taxon>
        <taxon>Bacillati</taxon>
        <taxon>Actinomycetota</taxon>
        <taxon>Actinomycetes</taxon>
        <taxon>Pseudonocardiales</taxon>
        <taxon>Pseudonocardiaceae</taxon>
        <taxon>Pseudonocardia</taxon>
    </lineage>
</organism>
<evidence type="ECO:0000256" key="2">
    <source>
        <dbReference type="ARBA" id="ARBA00023015"/>
    </source>
</evidence>
<keyword evidence="3" id="KW-0238">DNA-binding</keyword>
<dbReference type="EMBL" id="JAGSOV010000040">
    <property type="protein sequence ID" value="MCO1657182.1"/>
    <property type="molecule type" value="Genomic_DNA"/>
</dbReference>
<evidence type="ECO:0000256" key="4">
    <source>
        <dbReference type="ARBA" id="ARBA00023163"/>
    </source>
</evidence>
<comment type="caution">
    <text evidence="6">The sequence shown here is derived from an EMBL/GenBank/DDBJ whole genome shotgun (WGS) entry which is preliminary data.</text>
</comment>
<feature type="domain" description="HTH lysR-type" evidence="5">
    <location>
        <begin position="2"/>
        <end position="59"/>
    </location>
</feature>
<name>A0ABT1A2G3_9PSEU</name>
<dbReference type="InterPro" id="IPR000847">
    <property type="entry name" value="LysR_HTH_N"/>
</dbReference>
<dbReference type="InterPro" id="IPR005119">
    <property type="entry name" value="LysR_subst-bd"/>
</dbReference>
<dbReference type="SUPFAM" id="SSF53850">
    <property type="entry name" value="Periplasmic binding protein-like II"/>
    <property type="match status" value="1"/>
</dbReference>
<dbReference type="PANTHER" id="PTHR30346:SF29">
    <property type="entry name" value="LYSR SUBSTRATE-BINDING"/>
    <property type="match status" value="1"/>
</dbReference>
<comment type="similarity">
    <text evidence="1">Belongs to the LysR transcriptional regulatory family.</text>
</comment>
<dbReference type="Gene3D" id="3.40.190.10">
    <property type="entry name" value="Periplasmic binding protein-like II"/>
    <property type="match status" value="2"/>
</dbReference>
<dbReference type="PRINTS" id="PR00039">
    <property type="entry name" value="HTHLYSR"/>
</dbReference>
<protein>
    <submittedName>
        <fullName evidence="6">LysR family transcriptional regulator</fullName>
    </submittedName>
</protein>
<accession>A0ABT1A2G3</accession>
<gene>
    <name evidence="6" type="ORF">KDL28_19160</name>
</gene>
<dbReference type="Gene3D" id="1.10.10.10">
    <property type="entry name" value="Winged helix-like DNA-binding domain superfamily/Winged helix DNA-binding domain"/>
    <property type="match status" value="1"/>
</dbReference>
<evidence type="ECO:0000259" key="5">
    <source>
        <dbReference type="PROSITE" id="PS50931"/>
    </source>
</evidence>
<reference evidence="6" key="1">
    <citation type="submission" date="2021-04" db="EMBL/GenBank/DDBJ databases">
        <title>Pseudonocardia sp. nov., isolated from sandy soil of mangrove forest.</title>
        <authorList>
            <person name="Zan Z."/>
            <person name="Huang R."/>
            <person name="Liu W."/>
        </authorList>
    </citation>
    <scope>NUCLEOTIDE SEQUENCE</scope>
    <source>
        <strain evidence="6">S2-4</strain>
    </source>
</reference>
<dbReference type="InterPro" id="IPR036390">
    <property type="entry name" value="WH_DNA-bd_sf"/>
</dbReference>
<dbReference type="RefSeq" id="WP_252440634.1">
    <property type="nucleotide sequence ID" value="NZ_JAGSOV010000040.1"/>
</dbReference>
<dbReference type="Pfam" id="PF00126">
    <property type="entry name" value="HTH_1"/>
    <property type="match status" value="1"/>
</dbReference>
<keyword evidence="4" id="KW-0804">Transcription</keyword>
<dbReference type="CDD" id="cd05466">
    <property type="entry name" value="PBP2_LTTR_substrate"/>
    <property type="match status" value="1"/>
</dbReference>
<evidence type="ECO:0000256" key="3">
    <source>
        <dbReference type="ARBA" id="ARBA00023125"/>
    </source>
</evidence>